<evidence type="ECO:0000256" key="3">
    <source>
        <dbReference type="ARBA" id="ARBA00010136"/>
    </source>
</evidence>
<dbReference type="PRINTS" id="PR00756">
    <property type="entry name" value="ALADIPTASE"/>
</dbReference>
<proteinExistence type="inferred from homology"/>
<dbReference type="GO" id="GO:0005737">
    <property type="term" value="C:cytoplasm"/>
    <property type="evidence" value="ECO:0007669"/>
    <property type="project" value="TreeGrafter"/>
</dbReference>
<feature type="domain" description="Peptidase M1 membrane alanine aminopeptidase" evidence="13">
    <location>
        <begin position="295"/>
        <end position="440"/>
    </location>
</feature>
<feature type="chain" id="PRO_5016176199" description="Aminopeptidase N" evidence="12">
    <location>
        <begin position="24"/>
        <end position="456"/>
    </location>
</feature>
<dbReference type="SUPFAM" id="SSF63737">
    <property type="entry name" value="Leukotriene A4 hydrolase N-terminal domain"/>
    <property type="match status" value="1"/>
</dbReference>
<evidence type="ECO:0000256" key="2">
    <source>
        <dbReference type="ARBA" id="ARBA00001947"/>
    </source>
</evidence>
<dbReference type="SUPFAM" id="SSF55486">
    <property type="entry name" value="Metalloproteases ('zincins'), catalytic domain"/>
    <property type="match status" value="1"/>
</dbReference>
<dbReference type="EMBL" id="QFPX01000006">
    <property type="protein sequence ID" value="PZQ55445.1"/>
    <property type="molecule type" value="Genomic_DNA"/>
</dbReference>
<dbReference type="InterPro" id="IPR027268">
    <property type="entry name" value="Peptidase_M4/M1_CTD_sf"/>
</dbReference>
<dbReference type="InterPro" id="IPR042097">
    <property type="entry name" value="Aminopeptidase_N-like_N_sf"/>
</dbReference>
<keyword evidence="8" id="KW-0479">Metal-binding</keyword>
<keyword evidence="6 14" id="KW-0031">Aminopeptidase</keyword>
<keyword evidence="10" id="KW-0862">Zinc</keyword>
<reference evidence="14 15" key="1">
    <citation type="submission" date="2017-08" db="EMBL/GenBank/DDBJ databases">
        <title>Infants hospitalized years apart are colonized by the same room-sourced microbial strains.</title>
        <authorList>
            <person name="Brooks B."/>
            <person name="Olm M.R."/>
            <person name="Firek B.A."/>
            <person name="Baker R."/>
            <person name="Thomas B.C."/>
            <person name="Morowitz M.J."/>
            <person name="Banfield J.F."/>
        </authorList>
    </citation>
    <scope>NUCLEOTIDE SEQUENCE [LARGE SCALE GENOMIC DNA]</scope>
    <source>
        <strain evidence="14">S2_005_002_R2_33</strain>
    </source>
</reference>
<evidence type="ECO:0000259" key="13">
    <source>
        <dbReference type="Pfam" id="PF01433"/>
    </source>
</evidence>
<comment type="cofactor">
    <cofactor evidence="2">
        <name>Zn(2+)</name>
        <dbReference type="ChEBI" id="CHEBI:29105"/>
    </cofactor>
</comment>
<comment type="similarity">
    <text evidence="3">Belongs to the peptidase M1 family.</text>
</comment>
<dbReference type="GO" id="GO:0016285">
    <property type="term" value="F:alanyl aminopeptidase activity"/>
    <property type="evidence" value="ECO:0007669"/>
    <property type="project" value="UniProtKB-EC"/>
</dbReference>
<keyword evidence="9" id="KW-0378">Hydrolase</keyword>
<dbReference type="GO" id="GO:0042277">
    <property type="term" value="F:peptide binding"/>
    <property type="evidence" value="ECO:0007669"/>
    <property type="project" value="TreeGrafter"/>
</dbReference>
<feature type="signal peptide" evidence="12">
    <location>
        <begin position="1"/>
        <end position="23"/>
    </location>
</feature>
<protein>
    <recommendedName>
        <fullName evidence="5">Aminopeptidase N</fullName>
        <ecNumber evidence="4">3.4.11.2</ecNumber>
    </recommendedName>
</protein>
<dbReference type="InterPro" id="IPR014782">
    <property type="entry name" value="Peptidase_M1_dom"/>
</dbReference>
<evidence type="ECO:0000256" key="1">
    <source>
        <dbReference type="ARBA" id="ARBA00000098"/>
    </source>
</evidence>
<dbReference type="PANTHER" id="PTHR11533:SF174">
    <property type="entry name" value="PUROMYCIN-SENSITIVE AMINOPEPTIDASE-RELATED"/>
    <property type="match status" value="1"/>
</dbReference>
<comment type="caution">
    <text evidence="14">The sequence shown here is derived from an EMBL/GenBank/DDBJ whole genome shotgun (WGS) entry which is preliminary data.</text>
</comment>
<evidence type="ECO:0000313" key="15">
    <source>
        <dbReference type="Proteomes" id="UP000249082"/>
    </source>
</evidence>
<keyword evidence="7" id="KW-0645">Protease</keyword>
<evidence type="ECO:0000256" key="5">
    <source>
        <dbReference type="ARBA" id="ARBA00015611"/>
    </source>
</evidence>
<dbReference type="Gene3D" id="2.60.40.1730">
    <property type="entry name" value="tricorn interacting facor f3 domain"/>
    <property type="match status" value="1"/>
</dbReference>
<dbReference type="GO" id="GO:0043171">
    <property type="term" value="P:peptide catabolic process"/>
    <property type="evidence" value="ECO:0007669"/>
    <property type="project" value="TreeGrafter"/>
</dbReference>
<evidence type="ECO:0000256" key="6">
    <source>
        <dbReference type="ARBA" id="ARBA00022438"/>
    </source>
</evidence>
<organism evidence="14 15">
    <name type="scientific">Novosphingobium pentaromativorans</name>
    <dbReference type="NCBI Taxonomy" id="205844"/>
    <lineage>
        <taxon>Bacteria</taxon>
        <taxon>Pseudomonadati</taxon>
        <taxon>Pseudomonadota</taxon>
        <taxon>Alphaproteobacteria</taxon>
        <taxon>Sphingomonadales</taxon>
        <taxon>Sphingomonadaceae</taxon>
        <taxon>Novosphingobium</taxon>
    </lineage>
</organism>
<evidence type="ECO:0000256" key="11">
    <source>
        <dbReference type="ARBA" id="ARBA00023049"/>
    </source>
</evidence>
<evidence type="ECO:0000256" key="10">
    <source>
        <dbReference type="ARBA" id="ARBA00022833"/>
    </source>
</evidence>
<gene>
    <name evidence="14" type="ORF">DI555_08965</name>
</gene>
<evidence type="ECO:0000256" key="9">
    <source>
        <dbReference type="ARBA" id="ARBA00022801"/>
    </source>
</evidence>
<dbReference type="GO" id="GO:0016020">
    <property type="term" value="C:membrane"/>
    <property type="evidence" value="ECO:0007669"/>
    <property type="project" value="TreeGrafter"/>
</dbReference>
<dbReference type="Proteomes" id="UP000249082">
    <property type="component" value="Unassembled WGS sequence"/>
</dbReference>
<keyword evidence="12" id="KW-0732">Signal</keyword>
<dbReference type="AlphaFoldDB" id="A0A2W5NXW2"/>
<sequence length="456" mass="49471">MPRRRASWPILFAAITLPCSASAALADGEIAGEGFEVTRYALALAPDMAGGTVAGREIVSLRATREGVKRLIFSGNGLSIDSARLDGAPVAPRRGEKTLAFDLVRPLARGRTVRLELTYHGRPARGLAASATGLYTSYFACDWMICAQDKFGENAAFSLDLSVPAGMQTLSLGRRTAVRPGPDGREIHRWQAPRPYSAYLYGFAVGRFARANARVGGAELALLSDVAGETELKRRFAETPAMVRFLSAKAGLPLPVRTYSQLLVEGGEAQEAATYSVLGKDSLPSGDAVPEEDWAIVHELAHQWWGNLVTCETLRDFWLNEGITTFMTAAWKEHRYGRAAYDAELRVARARLDRAGALGFDKPLAWAGRYPSLGARRAVQYSKGALFMAHLREQLGEAAFWSGLRRYTRAHAGGTVTSRDLQAAMEAASGRDLAPLFGEWVYGGNPEQTAAPQSHP</sequence>
<evidence type="ECO:0000256" key="4">
    <source>
        <dbReference type="ARBA" id="ARBA00012564"/>
    </source>
</evidence>
<dbReference type="GO" id="GO:0005615">
    <property type="term" value="C:extracellular space"/>
    <property type="evidence" value="ECO:0007669"/>
    <property type="project" value="TreeGrafter"/>
</dbReference>
<dbReference type="EC" id="3.4.11.2" evidence="4"/>
<dbReference type="GO" id="GO:0070006">
    <property type="term" value="F:metalloaminopeptidase activity"/>
    <property type="evidence" value="ECO:0007669"/>
    <property type="project" value="TreeGrafter"/>
</dbReference>
<evidence type="ECO:0000313" key="14">
    <source>
        <dbReference type="EMBL" id="PZQ55445.1"/>
    </source>
</evidence>
<name>A0A2W5NXW2_9SPHN</name>
<evidence type="ECO:0000256" key="7">
    <source>
        <dbReference type="ARBA" id="ARBA00022670"/>
    </source>
</evidence>
<dbReference type="GO" id="GO:0006508">
    <property type="term" value="P:proteolysis"/>
    <property type="evidence" value="ECO:0007669"/>
    <property type="project" value="UniProtKB-KW"/>
</dbReference>
<evidence type="ECO:0000256" key="8">
    <source>
        <dbReference type="ARBA" id="ARBA00022723"/>
    </source>
</evidence>
<dbReference type="InterPro" id="IPR001930">
    <property type="entry name" value="Peptidase_M1"/>
</dbReference>
<dbReference type="Gene3D" id="1.10.390.10">
    <property type="entry name" value="Neutral Protease Domain 2"/>
    <property type="match status" value="1"/>
</dbReference>
<dbReference type="GO" id="GO:0008270">
    <property type="term" value="F:zinc ion binding"/>
    <property type="evidence" value="ECO:0007669"/>
    <property type="project" value="InterPro"/>
</dbReference>
<evidence type="ECO:0000256" key="12">
    <source>
        <dbReference type="SAM" id="SignalP"/>
    </source>
</evidence>
<dbReference type="Pfam" id="PF01433">
    <property type="entry name" value="Peptidase_M1"/>
    <property type="match status" value="1"/>
</dbReference>
<comment type="catalytic activity">
    <reaction evidence="1">
        <text>Release of an N-terminal amino acid, Xaa-|-Yaa- from a peptide, amide or arylamide. Xaa is preferably Ala, but may be most amino acids including Pro (slow action). When a terminal hydrophobic residue is followed by a prolyl residue, the two may be released as an intact Xaa-Pro dipeptide.</text>
        <dbReference type="EC" id="3.4.11.2"/>
    </reaction>
</comment>
<dbReference type="InterPro" id="IPR050344">
    <property type="entry name" value="Peptidase_M1_aminopeptidases"/>
</dbReference>
<keyword evidence="11" id="KW-0482">Metalloprotease</keyword>
<dbReference type="PANTHER" id="PTHR11533">
    <property type="entry name" value="PROTEASE M1 ZINC METALLOPROTEASE"/>
    <property type="match status" value="1"/>
</dbReference>
<accession>A0A2W5NXW2</accession>